<keyword evidence="5" id="KW-1185">Reference proteome</keyword>
<dbReference type="GO" id="GO:0008374">
    <property type="term" value="F:O-acyltransferase activity"/>
    <property type="evidence" value="ECO:0007669"/>
    <property type="project" value="TreeGrafter"/>
</dbReference>
<organism evidence="4 5">
    <name type="scientific">Blastococcus mobilis</name>
    <dbReference type="NCBI Taxonomy" id="1938746"/>
    <lineage>
        <taxon>Bacteria</taxon>
        <taxon>Bacillati</taxon>
        <taxon>Actinomycetota</taxon>
        <taxon>Actinomycetes</taxon>
        <taxon>Geodermatophilales</taxon>
        <taxon>Geodermatophilaceae</taxon>
        <taxon>Blastococcus</taxon>
    </lineage>
</organism>
<dbReference type="CDD" id="cd04647">
    <property type="entry name" value="LbH_MAT_like"/>
    <property type="match status" value="1"/>
</dbReference>
<evidence type="ECO:0000256" key="2">
    <source>
        <dbReference type="ARBA" id="ARBA00022679"/>
    </source>
</evidence>
<evidence type="ECO:0000256" key="3">
    <source>
        <dbReference type="SAM" id="MobiDB-lite"/>
    </source>
</evidence>
<dbReference type="SUPFAM" id="SSF51161">
    <property type="entry name" value="Trimeric LpxA-like enzymes"/>
    <property type="match status" value="1"/>
</dbReference>
<name>A0A238YLN1_9ACTN</name>
<feature type="compositionally biased region" description="Low complexity" evidence="3">
    <location>
        <begin position="168"/>
        <end position="181"/>
    </location>
</feature>
<dbReference type="GO" id="GO:0005829">
    <property type="term" value="C:cytosol"/>
    <property type="evidence" value="ECO:0007669"/>
    <property type="project" value="TreeGrafter"/>
</dbReference>
<dbReference type="Proteomes" id="UP000198403">
    <property type="component" value="Unassembled WGS sequence"/>
</dbReference>
<dbReference type="PANTHER" id="PTHR23416:SF23">
    <property type="entry name" value="ACETYLTRANSFERASE C18B11.09C-RELATED"/>
    <property type="match status" value="1"/>
</dbReference>
<protein>
    <submittedName>
        <fullName evidence="4">Transferase hexapeptide (Six repeat-containing protein)</fullName>
    </submittedName>
</protein>
<keyword evidence="2 4" id="KW-0808">Transferase</keyword>
<comment type="similarity">
    <text evidence="1">Belongs to the transferase hexapeptide repeat family.</text>
</comment>
<dbReference type="EMBL" id="FZNO01000021">
    <property type="protein sequence ID" value="SNR72065.1"/>
    <property type="molecule type" value="Genomic_DNA"/>
</dbReference>
<dbReference type="Gene3D" id="2.160.10.10">
    <property type="entry name" value="Hexapeptide repeat proteins"/>
    <property type="match status" value="1"/>
</dbReference>
<evidence type="ECO:0000256" key="1">
    <source>
        <dbReference type="ARBA" id="ARBA00007274"/>
    </source>
</evidence>
<gene>
    <name evidence="4" type="ORF">SAMN06272737_12124</name>
</gene>
<accession>A0A238YLN1</accession>
<dbReference type="AlphaFoldDB" id="A0A238YLN1"/>
<reference evidence="4 5" key="1">
    <citation type="submission" date="2017-06" db="EMBL/GenBank/DDBJ databases">
        <authorList>
            <person name="Kim H.J."/>
            <person name="Triplett B.A."/>
        </authorList>
    </citation>
    <scope>NUCLEOTIDE SEQUENCE [LARGE SCALE GENOMIC DNA]</scope>
    <source>
        <strain evidence="4 5">DSM 44272</strain>
    </source>
</reference>
<dbReference type="InterPro" id="IPR011004">
    <property type="entry name" value="Trimer_LpxA-like_sf"/>
</dbReference>
<feature type="region of interest" description="Disordered" evidence="3">
    <location>
        <begin position="166"/>
        <end position="187"/>
    </location>
</feature>
<sequence length="187" mass="19509">MSLVNRAMRAVRERGLALLSADRPDGKPPGARDTEDPALFRPLVYGDPDRLHVHPTAILNNALINLSSGNVTIGEYAFFGHNVSILTGTHDWTKFGAERQVAVPPSGRDVVIEEGAWLSSNVIVVAPCRIGAHSVVGVASLVMGDVEPYTVVAGSPARVLRQIPRPDAPAAAPAGPDAGEAGRVGAG</sequence>
<dbReference type="InterPro" id="IPR051159">
    <property type="entry name" value="Hexapeptide_acetyltransf"/>
</dbReference>
<proteinExistence type="inferred from homology"/>
<dbReference type="PANTHER" id="PTHR23416">
    <property type="entry name" value="SIALIC ACID SYNTHASE-RELATED"/>
    <property type="match status" value="1"/>
</dbReference>
<evidence type="ECO:0000313" key="4">
    <source>
        <dbReference type="EMBL" id="SNR72065.1"/>
    </source>
</evidence>
<evidence type="ECO:0000313" key="5">
    <source>
        <dbReference type="Proteomes" id="UP000198403"/>
    </source>
</evidence>